<dbReference type="EMBL" id="JALJOQ010000163">
    <property type="protein sequence ID" value="KAK9792496.1"/>
    <property type="molecule type" value="Genomic_DNA"/>
</dbReference>
<reference evidence="1 2" key="1">
    <citation type="journal article" date="2024" name="Nat. Commun.">
        <title>Phylogenomics reveals the evolutionary origins of lichenization in chlorophyte algae.</title>
        <authorList>
            <person name="Puginier C."/>
            <person name="Libourel C."/>
            <person name="Otte J."/>
            <person name="Skaloud P."/>
            <person name="Haon M."/>
            <person name="Grisel S."/>
            <person name="Petersen M."/>
            <person name="Berrin J.G."/>
            <person name="Delaux P.M."/>
            <person name="Dal Grande F."/>
            <person name="Keller J."/>
        </authorList>
    </citation>
    <scope>NUCLEOTIDE SEQUENCE [LARGE SCALE GENOMIC DNA]</scope>
    <source>
        <strain evidence="1 2">SAG 2036</strain>
    </source>
</reference>
<accession>A0AAW1NS31</accession>
<dbReference type="Proteomes" id="UP001465755">
    <property type="component" value="Unassembled WGS sequence"/>
</dbReference>
<protein>
    <submittedName>
        <fullName evidence="1">Uncharacterized protein</fullName>
    </submittedName>
</protein>
<proteinExistence type="predicted"/>
<sequence length="335" mass="37237">MNDASIIGMSMGKLTQTILGPQAYFINLELLTGERVWLRTLTVAPLLYDAICLPSCTVDGALLAIAVAARDEDSSEYINHFYVLDREIRTILHDFTPWYPLPAGGLRAPMRPAWSPDGRTVAYHRGYLSPMWEPRCIINWENPEGHIVKGWAFHSSNLVVGYTIYDGQNGGLAVFKDARAGDILGRIKGFRFSQFLFGHQGCQAILSPMTMPKQHQEDLPAVVRNATDAVIWDVHACVMLREIGLQSNVPCTHVLLSNRVVVDLPPKDGKGQCLQFFDMEIGDVVVGVEHVQWWAVSRDSCTIAVSQHVQDSAGGWKFRVFLLRLAGYTAQQAVA</sequence>
<evidence type="ECO:0000313" key="2">
    <source>
        <dbReference type="Proteomes" id="UP001465755"/>
    </source>
</evidence>
<name>A0AAW1NS31_9CHLO</name>
<evidence type="ECO:0000313" key="1">
    <source>
        <dbReference type="EMBL" id="KAK9792496.1"/>
    </source>
</evidence>
<comment type="caution">
    <text evidence="1">The sequence shown here is derived from an EMBL/GenBank/DDBJ whole genome shotgun (WGS) entry which is preliminary data.</text>
</comment>
<dbReference type="SUPFAM" id="SSF82171">
    <property type="entry name" value="DPP6 N-terminal domain-like"/>
    <property type="match status" value="1"/>
</dbReference>
<keyword evidence="2" id="KW-1185">Reference proteome</keyword>
<gene>
    <name evidence="1" type="ORF">WJX73_009669</name>
</gene>
<organism evidence="1 2">
    <name type="scientific">Symbiochloris irregularis</name>
    <dbReference type="NCBI Taxonomy" id="706552"/>
    <lineage>
        <taxon>Eukaryota</taxon>
        <taxon>Viridiplantae</taxon>
        <taxon>Chlorophyta</taxon>
        <taxon>core chlorophytes</taxon>
        <taxon>Trebouxiophyceae</taxon>
        <taxon>Trebouxiales</taxon>
        <taxon>Trebouxiaceae</taxon>
        <taxon>Symbiochloris</taxon>
    </lineage>
</organism>
<dbReference type="AlphaFoldDB" id="A0AAW1NS31"/>